<feature type="region of interest" description="Disordered" evidence="2">
    <location>
        <begin position="189"/>
        <end position="208"/>
    </location>
</feature>
<keyword evidence="4" id="KW-1185">Reference proteome</keyword>
<sequence length="208" mass="22985">MSVASDVKLLKEIDYGASEWKCTKCRQRSQRRSIISNGQLTPNNCGSNSDSCVNGTHASKNSVSEDEMSQLQVLKEGQLAINKEMITLGEQVTNLQNLGTTVVAHGQRNNKVEENAELMMSNIHNLTDRINQIEQKSSTSALQLIGIPQRLNEDLQKIINDIGSQIGVAQSNCEVLSAIRLNQRLKQTKEQDNIHRMATPAASEQKNA</sequence>
<protein>
    <submittedName>
        <fullName evidence="3">Uncharacterized protein</fullName>
    </submittedName>
</protein>
<reference evidence="3" key="1">
    <citation type="submission" date="2022-07" db="EMBL/GenBank/DDBJ databases">
        <authorList>
            <person name="Trinca V."/>
            <person name="Uliana J.V.C."/>
            <person name="Torres T.T."/>
            <person name="Ward R.J."/>
            <person name="Monesi N."/>
        </authorList>
    </citation>
    <scope>NUCLEOTIDE SEQUENCE</scope>
    <source>
        <strain evidence="3">HSMRA1968</strain>
        <tissue evidence="3">Whole embryos</tissue>
    </source>
</reference>
<dbReference type="AlphaFoldDB" id="A0A9Q0NF11"/>
<dbReference type="Proteomes" id="UP001151699">
    <property type="component" value="Chromosome A"/>
</dbReference>
<name>A0A9Q0NF11_9DIPT</name>
<proteinExistence type="predicted"/>
<evidence type="ECO:0000313" key="4">
    <source>
        <dbReference type="Proteomes" id="UP001151699"/>
    </source>
</evidence>
<comment type="caution">
    <text evidence="3">The sequence shown here is derived from an EMBL/GenBank/DDBJ whole genome shotgun (WGS) entry which is preliminary data.</text>
</comment>
<feature type="coiled-coil region" evidence="1">
    <location>
        <begin position="109"/>
        <end position="136"/>
    </location>
</feature>
<organism evidence="3 4">
    <name type="scientific">Pseudolycoriella hygida</name>
    <dbReference type="NCBI Taxonomy" id="35572"/>
    <lineage>
        <taxon>Eukaryota</taxon>
        <taxon>Metazoa</taxon>
        <taxon>Ecdysozoa</taxon>
        <taxon>Arthropoda</taxon>
        <taxon>Hexapoda</taxon>
        <taxon>Insecta</taxon>
        <taxon>Pterygota</taxon>
        <taxon>Neoptera</taxon>
        <taxon>Endopterygota</taxon>
        <taxon>Diptera</taxon>
        <taxon>Nematocera</taxon>
        <taxon>Sciaroidea</taxon>
        <taxon>Sciaridae</taxon>
        <taxon>Pseudolycoriella</taxon>
    </lineage>
</organism>
<accession>A0A9Q0NF11</accession>
<keyword evidence="1" id="KW-0175">Coiled coil</keyword>
<evidence type="ECO:0000256" key="1">
    <source>
        <dbReference type="SAM" id="Coils"/>
    </source>
</evidence>
<evidence type="ECO:0000256" key="2">
    <source>
        <dbReference type="SAM" id="MobiDB-lite"/>
    </source>
</evidence>
<evidence type="ECO:0000313" key="3">
    <source>
        <dbReference type="EMBL" id="KAJ6649038.1"/>
    </source>
</evidence>
<dbReference type="OrthoDB" id="6761697at2759"/>
<dbReference type="EMBL" id="WJQU01000001">
    <property type="protein sequence ID" value="KAJ6649038.1"/>
    <property type="molecule type" value="Genomic_DNA"/>
</dbReference>
<gene>
    <name evidence="3" type="ORF">Bhyg_04270</name>
</gene>